<dbReference type="OrthoDB" id="438291at2759"/>
<reference evidence="3" key="1">
    <citation type="submission" date="2022-04" db="EMBL/GenBank/DDBJ databases">
        <title>Carnegiea gigantea Genome sequencing and assembly v2.</title>
        <authorList>
            <person name="Copetti D."/>
            <person name="Sanderson M.J."/>
            <person name="Burquez A."/>
            <person name="Wojciechowski M.F."/>
        </authorList>
    </citation>
    <scope>NUCLEOTIDE SEQUENCE</scope>
    <source>
        <strain evidence="3">SGP5-SGP5p</strain>
        <tissue evidence="3">Aerial part</tissue>
    </source>
</reference>
<evidence type="ECO:0000313" key="4">
    <source>
        <dbReference type="Proteomes" id="UP001153076"/>
    </source>
</evidence>
<dbReference type="GO" id="GO:0003991">
    <property type="term" value="F:acetylglutamate kinase activity"/>
    <property type="evidence" value="ECO:0007669"/>
    <property type="project" value="TreeGrafter"/>
</dbReference>
<dbReference type="Gene3D" id="3.40.1160.10">
    <property type="entry name" value="Acetylglutamate kinase-like"/>
    <property type="match status" value="2"/>
</dbReference>
<keyword evidence="1" id="KW-0808">Transferase</keyword>
<dbReference type="PANTHER" id="PTHR23342">
    <property type="entry name" value="N-ACETYLGLUTAMATE SYNTHASE"/>
    <property type="match status" value="1"/>
</dbReference>
<keyword evidence="4" id="KW-1185">Reference proteome</keyword>
<dbReference type="Proteomes" id="UP001153076">
    <property type="component" value="Unassembled WGS sequence"/>
</dbReference>
<protein>
    <recommendedName>
        <fullName evidence="2">Aspartate/glutamate/uridylate kinase domain-containing protein</fullName>
    </recommendedName>
</protein>
<dbReference type="PANTHER" id="PTHR23342:SF0">
    <property type="entry name" value="N-ACETYLGLUTAMATE SYNTHASE, MITOCHONDRIAL"/>
    <property type="match status" value="1"/>
</dbReference>
<evidence type="ECO:0000259" key="2">
    <source>
        <dbReference type="Pfam" id="PF00696"/>
    </source>
</evidence>
<comment type="caution">
    <text evidence="3">The sequence shown here is derived from an EMBL/GenBank/DDBJ whole genome shotgun (WGS) entry which is preliminary data.</text>
</comment>
<dbReference type="AlphaFoldDB" id="A0A9Q1KWS6"/>
<dbReference type="EMBL" id="JAKOGI010000010">
    <property type="protein sequence ID" value="KAJ8451310.1"/>
    <property type="molecule type" value="Genomic_DNA"/>
</dbReference>
<evidence type="ECO:0000313" key="3">
    <source>
        <dbReference type="EMBL" id="KAJ8451310.1"/>
    </source>
</evidence>
<feature type="domain" description="Aspartate/glutamate/uridylate kinase" evidence="2">
    <location>
        <begin position="197"/>
        <end position="315"/>
    </location>
</feature>
<evidence type="ECO:0000256" key="1">
    <source>
        <dbReference type="ARBA" id="ARBA00022679"/>
    </source>
</evidence>
<proteinExistence type="predicted"/>
<dbReference type="Pfam" id="PF00696">
    <property type="entry name" value="AA_kinase"/>
    <property type="match status" value="1"/>
</dbReference>
<organism evidence="3 4">
    <name type="scientific">Carnegiea gigantea</name>
    <dbReference type="NCBI Taxonomy" id="171969"/>
    <lineage>
        <taxon>Eukaryota</taxon>
        <taxon>Viridiplantae</taxon>
        <taxon>Streptophyta</taxon>
        <taxon>Embryophyta</taxon>
        <taxon>Tracheophyta</taxon>
        <taxon>Spermatophyta</taxon>
        <taxon>Magnoliopsida</taxon>
        <taxon>eudicotyledons</taxon>
        <taxon>Gunneridae</taxon>
        <taxon>Pentapetalae</taxon>
        <taxon>Caryophyllales</taxon>
        <taxon>Cactineae</taxon>
        <taxon>Cactaceae</taxon>
        <taxon>Cactoideae</taxon>
        <taxon>Echinocereeae</taxon>
        <taxon>Carnegiea</taxon>
    </lineage>
</organism>
<name>A0A9Q1KWS6_9CARY</name>
<dbReference type="InterPro" id="IPR001048">
    <property type="entry name" value="Asp/Glu/Uridylate_kinase"/>
</dbReference>
<dbReference type="GO" id="GO:0006526">
    <property type="term" value="P:L-arginine biosynthetic process"/>
    <property type="evidence" value="ECO:0007669"/>
    <property type="project" value="TreeGrafter"/>
</dbReference>
<sequence length="338" mass="36363">MPSIPNVEDGPSDNWLITRPKKLAAVHCIHNLYLLLERMFATKAPPIPSLSVSKKSLKIPNQSLKIPLPFIGAHPINKTNLSCPVSCVKSSLSRDTDKLVTKFTPAQTRSPPYLQKFRGKTIVVKYGGAAMKSQSLQALEINDLALPSCVGIRPVFVHGGGLEINQWLDRIGLKPNFLNGLRVTDASTMEIVPMVLVGKVARMDSTILRSLVANNHIPIIALVAADEKGQSYNINAYMVAGEPAAALGAKKLISLTHVAGILENEDDPGSLVKEIDIAGVKKMVGEGNIAEGMIHKVNCCIRSLAHGVRTTSIIDGRVQHSPLLEILIDEGVGTMITG</sequence>
<dbReference type="InterPro" id="IPR036393">
    <property type="entry name" value="AceGlu_kinase-like_sf"/>
</dbReference>
<dbReference type="SUPFAM" id="SSF53633">
    <property type="entry name" value="Carbamate kinase-like"/>
    <property type="match status" value="1"/>
</dbReference>
<accession>A0A9Q1KWS6</accession>
<dbReference type="GO" id="GO:0009534">
    <property type="term" value="C:chloroplast thylakoid"/>
    <property type="evidence" value="ECO:0007669"/>
    <property type="project" value="TreeGrafter"/>
</dbReference>
<gene>
    <name evidence="3" type="ORF">Cgig2_014082</name>
</gene>